<evidence type="ECO:0000256" key="8">
    <source>
        <dbReference type="ARBA" id="ARBA00023128"/>
    </source>
</evidence>
<dbReference type="FunFam" id="3.40.50.300:FF:000638">
    <property type="entry name" value="Transmembrane GTPase Fzo1, putative"/>
    <property type="match status" value="1"/>
</dbReference>
<evidence type="ECO:0000256" key="12">
    <source>
        <dbReference type="SAM" id="MobiDB-lite"/>
    </source>
</evidence>
<feature type="region of interest" description="Disordered" evidence="12">
    <location>
        <begin position="181"/>
        <end position="218"/>
    </location>
</feature>
<dbReference type="SUPFAM" id="SSF52540">
    <property type="entry name" value="P-loop containing nucleoside triphosphate hydrolases"/>
    <property type="match status" value="1"/>
</dbReference>
<evidence type="ECO:0000256" key="3">
    <source>
        <dbReference type="ARBA" id="ARBA00022741"/>
    </source>
</evidence>
<comment type="catalytic activity">
    <reaction evidence="11">
        <text>GTP + H2O = GDP + phosphate + H(+)</text>
        <dbReference type="Rhea" id="RHEA:19669"/>
        <dbReference type="ChEBI" id="CHEBI:15377"/>
        <dbReference type="ChEBI" id="CHEBI:15378"/>
        <dbReference type="ChEBI" id="CHEBI:37565"/>
        <dbReference type="ChEBI" id="CHEBI:43474"/>
        <dbReference type="ChEBI" id="CHEBI:58189"/>
    </reaction>
</comment>
<dbReference type="InterPro" id="IPR027417">
    <property type="entry name" value="P-loop_NTPase"/>
</dbReference>
<dbReference type="GO" id="GO:0005741">
    <property type="term" value="C:mitochondrial outer membrane"/>
    <property type="evidence" value="ECO:0007669"/>
    <property type="project" value="UniProtKB-SubCell"/>
</dbReference>
<dbReference type="GO" id="GO:0008053">
    <property type="term" value="P:mitochondrial fusion"/>
    <property type="evidence" value="ECO:0007669"/>
    <property type="project" value="TreeGrafter"/>
</dbReference>
<feature type="region of interest" description="Disordered" evidence="12">
    <location>
        <begin position="1"/>
        <end position="46"/>
    </location>
</feature>
<dbReference type="GO" id="GO:0003924">
    <property type="term" value="F:GTPase activity"/>
    <property type="evidence" value="ECO:0007669"/>
    <property type="project" value="InterPro"/>
</dbReference>
<dbReference type="GO" id="GO:0051646">
    <property type="term" value="P:mitochondrion localization"/>
    <property type="evidence" value="ECO:0007669"/>
    <property type="project" value="TreeGrafter"/>
</dbReference>
<keyword evidence="7" id="KW-0175">Coiled coil</keyword>
<dbReference type="GO" id="GO:0005525">
    <property type="term" value="F:GTP binding"/>
    <property type="evidence" value="ECO:0007669"/>
    <property type="project" value="UniProtKB-KW"/>
</dbReference>
<dbReference type="VEuPathDB" id="FungiDB:EMCG_07808"/>
<evidence type="ECO:0000256" key="6">
    <source>
        <dbReference type="ARBA" id="ARBA00022989"/>
    </source>
</evidence>
<feature type="domain" description="Dynamin-type G" evidence="13">
    <location>
        <begin position="278"/>
        <end position="575"/>
    </location>
</feature>
<evidence type="ECO:0000256" key="10">
    <source>
        <dbReference type="ARBA" id="ARBA00023136"/>
    </source>
</evidence>
<gene>
    <name evidence="14" type="ORF">EMCG_07808</name>
</gene>
<dbReference type="InterPro" id="IPR030381">
    <property type="entry name" value="G_DYNAMIN_dom"/>
</dbReference>
<evidence type="ECO:0000256" key="7">
    <source>
        <dbReference type="ARBA" id="ARBA00023054"/>
    </source>
</evidence>
<keyword evidence="5" id="KW-0378">Hydrolase</keyword>
<name>A0A0G2I7K6_9EURO</name>
<keyword evidence="2" id="KW-0812">Transmembrane</keyword>
<proteinExistence type="predicted"/>
<feature type="compositionally biased region" description="Low complexity" evidence="12">
    <location>
        <begin position="9"/>
        <end position="22"/>
    </location>
</feature>
<feature type="region of interest" description="Disordered" evidence="12">
    <location>
        <begin position="502"/>
        <end position="548"/>
    </location>
</feature>
<comment type="caution">
    <text evidence="14">The sequence shown here is derived from an EMBL/GenBank/DDBJ whole genome shotgun (WGS) entry which is preliminary data.</text>
</comment>
<evidence type="ECO:0000256" key="11">
    <source>
        <dbReference type="ARBA" id="ARBA00048548"/>
    </source>
</evidence>
<feature type="compositionally biased region" description="Basic and acidic residues" evidence="12">
    <location>
        <begin position="538"/>
        <end position="548"/>
    </location>
</feature>
<dbReference type="AlphaFoldDB" id="A0A0G2I7K6"/>
<evidence type="ECO:0000313" key="15">
    <source>
        <dbReference type="Proteomes" id="UP000034164"/>
    </source>
</evidence>
<comment type="subcellular location">
    <subcellularLocation>
        <location evidence="1">Mitochondrion outer membrane</location>
        <topology evidence="1">Multi-pass membrane protein</topology>
    </subcellularLocation>
</comment>
<dbReference type="PANTHER" id="PTHR10465:SF0">
    <property type="entry name" value="SARCALUMENIN"/>
    <property type="match status" value="1"/>
</dbReference>
<organism evidence="14 15">
    <name type="scientific">[Emmonsia] crescens</name>
    <dbReference type="NCBI Taxonomy" id="73230"/>
    <lineage>
        <taxon>Eukaryota</taxon>
        <taxon>Fungi</taxon>
        <taxon>Dikarya</taxon>
        <taxon>Ascomycota</taxon>
        <taxon>Pezizomycotina</taxon>
        <taxon>Eurotiomycetes</taxon>
        <taxon>Eurotiomycetidae</taxon>
        <taxon>Onygenales</taxon>
        <taxon>Ajellomycetaceae</taxon>
        <taxon>Emergomyces</taxon>
    </lineage>
</organism>
<dbReference type="InterPro" id="IPR027094">
    <property type="entry name" value="Mitofusin_fam"/>
</dbReference>
<evidence type="ECO:0000256" key="4">
    <source>
        <dbReference type="ARBA" id="ARBA00022787"/>
    </source>
</evidence>
<evidence type="ECO:0000256" key="9">
    <source>
        <dbReference type="ARBA" id="ARBA00023134"/>
    </source>
</evidence>
<keyword evidence="3" id="KW-0547">Nucleotide-binding</keyword>
<dbReference type="InterPro" id="IPR045063">
    <property type="entry name" value="Dynamin_N"/>
</dbReference>
<dbReference type="Pfam" id="PF00350">
    <property type="entry name" value="Dynamin_N"/>
    <property type="match status" value="1"/>
</dbReference>
<evidence type="ECO:0000259" key="13">
    <source>
        <dbReference type="PROSITE" id="PS51718"/>
    </source>
</evidence>
<dbReference type="Gene3D" id="3.40.50.300">
    <property type="entry name" value="P-loop containing nucleotide triphosphate hydrolases"/>
    <property type="match status" value="1"/>
</dbReference>
<accession>A0A0G2I7K6</accession>
<dbReference type="PANTHER" id="PTHR10465">
    <property type="entry name" value="TRANSMEMBRANE GTPASE FZO1"/>
    <property type="match status" value="1"/>
</dbReference>
<dbReference type="EMBL" id="LCZI01000476">
    <property type="protein sequence ID" value="KKZ66473.1"/>
    <property type="molecule type" value="Genomic_DNA"/>
</dbReference>
<dbReference type="OrthoDB" id="9984778at2759"/>
<sequence>MSQQYFPREAASSAGEGSSKHAPGGGSPSSPRPDGEGPEYMVVGSGSVSHNATSLMASLNHDSGYGGSVMGESADGYRAGLMEDRPTPSHTPVLPGQFNDAAEHERQVVASHVHQLLYNSNRTQLSRSITRTVELLKELQQMNRQWPAHYPPVQATQAAQSASPYPSGLQRVQSYQINAANSSSFERPGPLRRMTAGVDGSAIPDSSEAAENRPLPGPRLVTPQIAQEFSILKLDLKLGSLSQSELVHSLEKSSIASLLDGRVSQSIRHLLSLRDRIEDLSSKVLITGDLNAGKSTFCNALLRRKVLPEDQQPCTSIFCEVLDARENGGIEEVHAIHKDRPYNRNDESTYDVYSIQELESIVVDNSKYMQCKIYLKDIRTIDESLLNNGVVDISIIDAPGLNSDSVKTTAVFARQEEIDVVVFVVSAANHFTLSAQEFIMNAAHEKAYIFIVVNGFDNIRDKQRCKQMVLKQIANLSPRTFKESAELVHFVSSNAVPVMPAITAGGDGGGGGDGGDGGPDFDGEDGSKGKGKTPIAADDDKGKGKEKEKIQDFENLEGALRRFVLDKRSRSKLAPAKTYLLNILSDLHVLASANRDVASSELDRMTRELDELVPAYEESKKRRTEVTENLSNSIDESCEDVYNHSRTTLSNRVSTLAEATLGVQYPGLLSAFQYAEDLKIAMLDELAASVSACEDYARGKSVQGVNMIQSIGLLHVGEDKFPNLNFRADLMFKQKRHITTRQLDTEIDLWDFFDIPGLWHRQEKVAGTGMAMTIVTVLGGRALGGSGWIDGALGAARILGTNNMRRMLVPGMVAAALLTASYLLTQIPYALPANISRKLSETLAEIDYIHTNATRISSEVRRVLRMPASRLQATLQTATEDLAKRKDEVGKTKQQSEVASKYFSNLFRESRETCRAVEQVDLESPLPASMAQYQQQQTARGLGS</sequence>
<dbReference type="PROSITE" id="PS51718">
    <property type="entry name" value="G_DYNAMIN_2"/>
    <property type="match status" value="1"/>
</dbReference>
<keyword evidence="8" id="KW-0496">Mitochondrion</keyword>
<keyword evidence="10" id="KW-0472">Membrane</keyword>
<dbReference type="Proteomes" id="UP000034164">
    <property type="component" value="Unassembled WGS sequence"/>
</dbReference>
<protein>
    <submittedName>
        <fullName evidence="14">Mitofusin</fullName>
    </submittedName>
</protein>
<evidence type="ECO:0000256" key="5">
    <source>
        <dbReference type="ARBA" id="ARBA00022801"/>
    </source>
</evidence>
<reference evidence="15" key="1">
    <citation type="journal article" date="2015" name="PLoS Genet.">
        <title>The dynamic genome and transcriptome of the human fungal pathogen Blastomyces and close relative Emmonsia.</title>
        <authorList>
            <person name="Munoz J.F."/>
            <person name="Gauthier G.M."/>
            <person name="Desjardins C.A."/>
            <person name="Gallo J.E."/>
            <person name="Holder J."/>
            <person name="Sullivan T.D."/>
            <person name="Marty A.J."/>
            <person name="Carmen J.C."/>
            <person name="Chen Z."/>
            <person name="Ding L."/>
            <person name="Gujja S."/>
            <person name="Magrini V."/>
            <person name="Misas E."/>
            <person name="Mitreva M."/>
            <person name="Priest M."/>
            <person name="Saif S."/>
            <person name="Whiston E.A."/>
            <person name="Young S."/>
            <person name="Zeng Q."/>
            <person name="Goldman W.E."/>
            <person name="Mardis E.R."/>
            <person name="Taylor J.W."/>
            <person name="McEwen J.G."/>
            <person name="Clay O.K."/>
            <person name="Klein B.S."/>
            <person name="Cuomo C.A."/>
        </authorList>
    </citation>
    <scope>NUCLEOTIDE SEQUENCE [LARGE SCALE GENOMIC DNA]</scope>
    <source>
        <strain evidence="15">UAMH 3008</strain>
    </source>
</reference>
<evidence type="ECO:0000313" key="14">
    <source>
        <dbReference type="EMBL" id="KKZ66473.1"/>
    </source>
</evidence>
<keyword evidence="9" id="KW-0342">GTP-binding</keyword>
<keyword evidence="6" id="KW-1133">Transmembrane helix</keyword>
<evidence type="ECO:0000256" key="1">
    <source>
        <dbReference type="ARBA" id="ARBA00004374"/>
    </source>
</evidence>
<feature type="compositionally biased region" description="Gly residues" evidence="12">
    <location>
        <begin position="505"/>
        <end position="518"/>
    </location>
</feature>
<keyword evidence="4" id="KW-1000">Mitochondrion outer membrane</keyword>
<evidence type="ECO:0000256" key="2">
    <source>
        <dbReference type="ARBA" id="ARBA00022692"/>
    </source>
</evidence>